<reference evidence="4" key="2">
    <citation type="submission" date="2019-06" db="EMBL/GenBank/DDBJ databases">
        <title>Co-occurence of chitin degradation, pigmentation and bioactivity in marine Pseudoalteromonas.</title>
        <authorList>
            <person name="Sonnenschein E.C."/>
            <person name="Bech P.K."/>
        </authorList>
    </citation>
    <scope>NUCLEOTIDE SEQUENCE [LARGE SCALE GENOMIC DNA]</scope>
    <source>
        <strain evidence="4">S2897</strain>
    </source>
</reference>
<accession>A0A5S3Z4C1</accession>
<feature type="domain" description="Peptidoglycan binding" evidence="2">
    <location>
        <begin position="87"/>
        <end position="153"/>
    </location>
</feature>
<name>A0A5S3Z4C1_9GAMM</name>
<dbReference type="InterPro" id="IPR018537">
    <property type="entry name" value="Peptidoglycan-bd_3"/>
</dbReference>
<dbReference type="InterPro" id="IPR008565">
    <property type="entry name" value="TtsA-like_GH18_dom"/>
</dbReference>
<protein>
    <submittedName>
        <fullName evidence="3">Secretion activator protein</fullName>
    </submittedName>
</protein>
<dbReference type="EMBL" id="PNCG01000010">
    <property type="protein sequence ID" value="TMP87114.1"/>
    <property type="molecule type" value="Genomic_DNA"/>
</dbReference>
<reference evidence="3 4" key="1">
    <citation type="submission" date="2017-12" db="EMBL/GenBank/DDBJ databases">
        <authorList>
            <person name="Paulsen S."/>
            <person name="Gram L.K."/>
        </authorList>
    </citation>
    <scope>NUCLEOTIDE SEQUENCE [LARGE SCALE GENOMIC DNA]</scope>
    <source>
        <strain evidence="3 4">S2897</strain>
    </source>
</reference>
<dbReference type="Pfam" id="PF09374">
    <property type="entry name" value="PG_binding_3"/>
    <property type="match status" value="1"/>
</dbReference>
<dbReference type="SUPFAM" id="SSF53955">
    <property type="entry name" value="Lysozyme-like"/>
    <property type="match status" value="1"/>
</dbReference>
<evidence type="ECO:0000313" key="4">
    <source>
        <dbReference type="Proteomes" id="UP000305874"/>
    </source>
</evidence>
<dbReference type="Proteomes" id="UP000305874">
    <property type="component" value="Unassembled WGS sequence"/>
</dbReference>
<dbReference type="InterPro" id="IPR023346">
    <property type="entry name" value="Lysozyme-like_dom_sf"/>
</dbReference>
<dbReference type="AlphaFoldDB" id="A0A5S3Z4C1"/>
<feature type="domain" description="TtsA-like Glycoside hydrolase family 108" evidence="1">
    <location>
        <begin position="12"/>
        <end position="83"/>
    </location>
</feature>
<proteinExistence type="predicted"/>
<organism evidence="3 4">
    <name type="scientific">Pseudoalteromonas ruthenica</name>
    <dbReference type="NCBI Taxonomy" id="151081"/>
    <lineage>
        <taxon>Bacteria</taxon>
        <taxon>Pseudomonadati</taxon>
        <taxon>Pseudomonadota</taxon>
        <taxon>Gammaproteobacteria</taxon>
        <taxon>Alteromonadales</taxon>
        <taxon>Pseudoalteromonadaceae</taxon>
        <taxon>Pseudoalteromonas</taxon>
    </lineage>
</organism>
<dbReference type="Gene3D" id="1.20.141.10">
    <property type="entry name" value="Chitosanase, subunit A, domain 1"/>
    <property type="match status" value="1"/>
</dbReference>
<gene>
    <name evidence="3" type="ORF">CWC05_10105</name>
</gene>
<sequence length="162" mass="17808">MLEILHLEGGLRDDGGINDIASDRGGLTKFGISQRAFPNTDIANLTLEQAIRLYHLHYWRPIHGDELAPGINLMMLDAAVQHGVASAAEMLQRKLGPQADGIIGPNTLRELLTLPSSTVIARLSVGRGRKYARICVNDPSQKPNLEGWYNRLEHVQSAHSRG</sequence>
<evidence type="ECO:0000313" key="3">
    <source>
        <dbReference type="EMBL" id="TMP87114.1"/>
    </source>
</evidence>
<evidence type="ECO:0000259" key="2">
    <source>
        <dbReference type="Pfam" id="PF09374"/>
    </source>
</evidence>
<comment type="caution">
    <text evidence="3">The sequence shown here is derived from an EMBL/GenBank/DDBJ whole genome shotgun (WGS) entry which is preliminary data.</text>
</comment>
<dbReference type="Pfam" id="PF05838">
    <property type="entry name" value="Glyco_hydro_108"/>
    <property type="match status" value="1"/>
</dbReference>
<evidence type="ECO:0000259" key="1">
    <source>
        <dbReference type="Pfam" id="PF05838"/>
    </source>
</evidence>